<keyword evidence="2" id="KW-0732">Signal</keyword>
<name>A0A4D9EZS4_9SAUR</name>
<dbReference type="Proteomes" id="UP000297703">
    <property type="component" value="Unassembled WGS sequence"/>
</dbReference>
<dbReference type="OrthoDB" id="9944561at2759"/>
<feature type="region of interest" description="Disordered" evidence="1">
    <location>
        <begin position="113"/>
        <end position="142"/>
    </location>
</feature>
<gene>
    <name evidence="3" type="ORF">DR999_PMT02899</name>
</gene>
<evidence type="ECO:0000313" key="3">
    <source>
        <dbReference type="EMBL" id="TFK13873.1"/>
    </source>
</evidence>
<feature type="signal peptide" evidence="2">
    <location>
        <begin position="1"/>
        <end position="23"/>
    </location>
</feature>
<dbReference type="AlphaFoldDB" id="A0A4D9EZS4"/>
<reference evidence="3 4" key="2">
    <citation type="submission" date="2019-04" db="EMBL/GenBank/DDBJ databases">
        <title>The genome sequence of big-headed turtle.</title>
        <authorList>
            <person name="Gong S."/>
        </authorList>
    </citation>
    <scope>NUCLEOTIDE SEQUENCE [LARGE SCALE GENOMIC DNA]</scope>
    <source>
        <strain evidence="3">DO16091913</strain>
        <tissue evidence="3">Muscle</tissue>
    </source>
</reference>
<evidence type="ECO:0000256" key="2">
    <source>
        <dbReference type="SAM" id="SignalP"/>
    </source>
</evidence>
<accession>A0A4D9EZS4</accession>
<feature type="chain" id="PRO_5020031722" evidence="2">
    <location>
        <begin position="24"/>
        <end position="142"/>
    </location>
</feature>
<evidence type="ECO:0000313" key="4">
    <source>
        <dbReference type="Proteomes" id="UP000297703"/>
    </source>
</evidence>
<dbReference type="EMBL" id="QXTE01000014">
    <property type="protein sequence ID" value="TFK13873.1"/>
    <property type="molecule type" value="Genomic_DNA"/>
</dbReference>
<protein>
    <submittedName>
        <fullName evidence="3">Protein tyrosine phosphatase type IVA 2</fullName>
    </submittedName>
</protein>
<organism evidence="3 4">
    <name type="scientific">Platysternon megacephalum</name>
    <name type="common">big-headed turtle</name>
    <dbReference type="NCBI Taxonomy" id="55544"/>
    <lineage>
        <taxon>Eukaryota</taxon>
        <taxon>Metazoa</taxon>
        <taxon>Chordata</taxon>
        <taxon>Craniata</taxon>
        <taxon>Vertebrata</taxon>
        <taxon>Euteleostomi</taxon>
        <taxon>Archelosauria</taxon>
        <taxon>Testudinata</taxon>
        <taxon>Testudines</taxon>
        <taxon>Cryptodira</taxon>
        <taxon>Durocryptodira</taxon>
        <taxon>Testudinoidea</taxon>
        <taxon>Platysternidae</taxon>
        <taxon>Platysternon</taxon>
    </lineage>
</organism>
<evidence type="ECO:0000256" key="1">
    <source>
        <dbReference type="SAM" id="MobiDB-lite"/>
    </source>
</evidence>
<keyword evidence="4" id="KW-1185">Reference proteome</keyword>
<proteinExistence type="predicted"/>
<reference evidence="3 4" key="1">
    <citation type="submission" date="2019-04" db="EMBL/GenBank/DDBJ databases">
        <title>Draft genome of the big-headed turtle Platysternon megacephalum.</title>
        <authorList>
            <person name="Gong S."/>
        </authorList>
    </citation>
    <scope>NUCLEOTIDE SEQUENCE [LARGE SCALE GENOMIC DNA]</scope>
    <source>
        <strain evidence="3">DO16091913</strain>
        <tissue evidence="3">Muscle</tissue>
    </source>
</reference>
<sequence>MEEGLRMLLFLSSELWLLGCVRGASIQQTVGDQLFHWNNWQPWVCMCELHKQARIRHFVVSAENVTVNLKTGEFWEEKACSLLDCIMCKPEECPGSPRLSGFLPQFEHLSVSKPSNANPPPMSVTDFESYESLPVVDDTGEK</sequence>
<comment type="caution">
    <text evidence="3">The sequence shown here is derived from an EMBL/GenBank/DDBJ whole genome shotgun (WGS) entry which is preliminary data.</text>
</comment>